<evidence type="ECO:0000256" key="5">
    <source>
        <dbReference type="ARBA" id="ARBA00022801"/>
    </source>
</evidence>
<comment type="similarity">
    <text evidence="3 6">Belongs to the peptidase S26 family.</text>
</comment>
<evidence type="ECO:0000256" key="1">
    <source>
        <dbReference type="ARBA" id="ARBA00000677"/>
    </source>
</evidence>
<feature type="domain" description="Peptidase S26" evidence="7">
    <location>
        <begin position="7"/>
        <end position="156"/>
    </location>
</feature>
<dbReference type="InterPro" id="IPR019758">
    <property type="entry name" value="Pept_S26A_signal_pept_1_CS"/>
</dbReference>
<dbReference type="InterPro" id="IPR019533">
    <property type="entry name" value="Peptidase_S26"/>
</dbReference>
<dbReference type="CDD" id="cd06530">
    <property type="entry name" value="S26_SPase_I"/>
    <property type="match status" value="1"/>
</dbReference>
<comment type="catalytic activity">
    <reaction evidence="1 6">
        <text>Cleavage of hydrophobic, N-terminal signal or leader sequences from secreted and periplasmic proteins.</text>
        <dbReference type="EC" id="3.4.21.89"/>
    </reaction>
</comment>
<dbReference type="PROSITE" id="PS00760">
    <property type="entry name" value="SPASE_I_2"/>
    <property type="match status" value="1"/>
</dbReference>
<reference evidence="9" key="1">
    <citation type="journal article" date="2019" name="Int. J. Syst. Evol. Microbiol.">
        <title>The Global Catalogue of Microorganisms (GCM) 10K type strain sequencing project: providing services to taxonomists for standard genome sequencing and annotation.</title>
        <authorList>
            <consortium name="The Broad Institute Genomics Platform"/>
            <consortium name="The Broad Institute Genome Sequencing Center for Infectious Disease"/>
            <person name="Wu L."/>
            <person name="Ma J."/>
        </authorList>
    </citation>
    <scope>NUCLEOTIDE SEQUENCE [LARGE SCALE GENOMIC DNA]</scope>
    <source>
        <strain evidence="9">IBRC-M 10813</strain>
    </source>
</reference>
<evidence type="ECO:0000256" key="6">
    <source>
        <dbReference type="RuleBase" id="RU362042"/>
    </source>
</evidence>
<keyword evidence="5 6" id="KW-0378">Hydrolase</keyword>
<dbReference type="RefSeq" id="WP_380702113.1">
    <property type="nucleotide sequence ID" value="NZ_JBHSAP010000007.1"/>
</dbReference>
<dbReference type="PRINTS" id="PR00727">
    <property type="entry name" value="LEADERPTASE"/>
</dbReference>
<keyword evidence="6" id="KW-0645">Protease</keyword>
<dbReference type="Pfam" id="PF10502">
    <property type="entry name" value="Peptidase_S26"/>
    <property type="match status" value="1"/>
</dbReference>
<gene>
    <name evidence="8" type="primary">lepB</name>
    <name evidence="8" type="ORF">ACFOUO_03280</name>
</gene>
<dbReference type="InterPro" id="IPR019757">
    <property type="entry name" value="Pept_S26A_signal_pept_1_Lys-AS"/>
</dbReference>
<dbReference type="EMBL" id="JBHSAP010000007">
    <property type="protein sequence ID" value="MFC4075826.1"/>
    <property type="molecule type" value="Genomic_DNA"/>
</dbReference>
<dbReference type="GO" id="GO:0009003">
    <property type="term" value="F:signal peptidase activity"/>
    <property type="evidence" value="ECO:0007669"/>
    <property type="project" value="UniProtKB-EC"/>
</dbReference>
<accession>A0ABV8JAN9</accession>
<dbReference type="InterPro" id="IPR000223">
    <property type="entry name" value="Pept_S26A_signal_pept_1"/>
</dbReference>
<evidence type="ECO:0000256" key="3">
    <source>
        <dbReference type="ARBA" id="ARBA00009370"/>
    </source>
</evidence>
<dbReference type="SUPFAM" id="SSF51306">
    <property type="entry name" value="LexA/Signal peptidase"/>
    <property type="match status" value="1"/>
</dbReference>
<proteinExistence type="inferred from homology"/>
<dbReference type="EC" id="3.4.21.89" evidence="4 6"/>
<dbReference type="PROSITE" id="PS00761">
    <property type="entry name" value="SPASE_I_3"/>
    <property type="match status" value="1"/>
</dbReference>
<evidence type="ECO:0000256" key="4">
    <source>
        <dbReference type="ARBA" id="ARBA00013208"/>
    </source>
</evidence>
<dbReference type="Gene3D" id="2.10.109.10">
    <property type="entry name" value="Umud Fragment, subunit A"/>
    <property type="match status" value="1"/>
</dbReference>
<dbReference type="InterPro" id="IPR036286">
    <property type="entry name" value="LexA/Signal_pep-like_sf"/>
</dbReference>
<sequence length="166" mass="18799">MKRFFNRYGTALIAAGLLVLVVRTFLFAPYIVHGESMLPSLDSEERILVNKWVYRMHSPDYEDIIVFRATEGRDFVKRVIGLPGDVVTIEDGQVIRNGKKLKEPYLTGKIAGDFPPTRVSAHHLFVLGDNRNNSMDSRQLGLVDLTEVVGRADLILMPLDKIDWLS</sequence>
<protein>
    <recommendedName>
        <fullName evidence="4 6">Signal peptidase I</fullName>
        <ecNumber evidence="4 6">3.4.21.89</ecNumber>
    </recommendedName>
</protein>
<evidence type="ECO:0000256" key="2">
    <source>
        <dbReference type="ARBA" id="ARBA00004401"/>
    </source>
</evidence>
<organism evidence="8 9">
    <name type="scientific">Salinithrix halophila</name>
    <dbReference type="NCBI Taxonomy" id="1485204"/>
    <lineage>
        <taxon>Bacteria</taxon>
        <taxon>Bacillati</taxon>
        <taxon>Bacillota</taxon>
        <taxon>Bacilli</taxon>
        <taxon>Bacillales</taxon>
        <taxon>Thermoactinomycetaceae</taxon>
        <taxon>Salinithrix</taxon>
    </lineage>
</organism>
<dbReference type="NCBIfam" id="TIGR02227">
    <property type="entry name" value="sigpep_I_bact"/>
    <property type="match status" value="1"/>
</dbReference>
<comment type="caution">
    <text evidence="8">The sequence shown here is derived from an EMBL/GenBank/DDBJ whole genome shotgun (WGS) entry which is preliminary data.</text>
</comment>
<name>A0ABV8JAN9_9BACL</name>
<dbReference type="Proteomes" id="UP001595843">
    <property type="component" value="Unassembled WGS sequence"/>
</dbReference>
<evidence type="ECO:0000313" key="8">
    <source>
        <dbReference type="EMBL" id="MFC4075826.1"/>
    </source>
</evidence>
<evidence type="ECO:0000313" key="9">
    <source>
        <dbReference type="Proteomes" id="UP001595843"/>
    </source>
</evidence>
<dbReference type="PANTHER" id="PTHR43390">
    <property type="entry name" value="SIGNAL PEPTIDASE I"/>
    <property type="match status" value="1"/>
</dbReference>
<evidence type="ECO:0000259" key="7">
    <source>
        <dbReference type="Pfam" id="PF10502"/>
    </source>
</evidence>
<comment type="subcellular location">
    <subcellularLocation>
        <location evidence="2">Cell membrane</location>
        <topology evidence="2">Single-pass type II membrane protein</topology>
    </subcellularLocation>
    <subcellularLocation>
        <location evidence="6">Membrane</location>
        <topology evidence="6">Single-pass type II membrane protein</topology>
    </subcellularLocation>
</comment>
<keyword evidence="9" id="KW-1185">Reference proteome</keyword>
<dbReference type="PANTHER" id="PTHR43390:SF1">
    <property type="entry name" value="CHLOROPLAST PROCESSING PEPTIDASE"/>
    <property type="match status" value="1"/>
</dbReference>